<accession>A0A1A9UDW7</accession>
<evidence type="ECO:0000313" key="2">
    <source>
        <dbReference type="Proteomes" id="UP000078200"/>
    </source>
</evidence>
<protein>
    <submittedName>
        <fullName evidence="1">Uncharacterized protein</fullName>
    </submittedName>
</protein>
<proteinExistence type="predicted"/>
<dbReference type="VEuPathDB" id="VectorBase:GAUT001433"/>
<reference evidence="1" key="1">
    <citation type="submission" date="2020-05" db="UniProtKB">
        <authorList>
            <consortium name="EnsemblMetazoa"/>
        </authorList>
    </citation>
    <scope>IDENTIFICATION</scope>
    <source>
        <strain evidence="1">TTRI</strain>
    </source>
</reference>
<evidence type="ECO:0000313" key="1">
    <source>
        <dbReference type="EnsemblMetazoa" id="GAUT001433-PA"/>
    </source>
</evidence>
<dbReference type="Proteomes" id="UP000078200">
    <property type="component" value="Unassembled WGS sequence"/>
</dbReference>
<name>A0A1A9UDW7_GLOAU</name>
<dbReference type="AlphaFoldDB" id="A0A1A9UDW7"/>
<sequence length="118" mass="13636">MYSFPLQDDQTGSVAIVALLALLDCNLKGVLEIKYAIKHMKIVKKSHKQIANTVKTNNQHNETLVMRLQSFKMSIQLETLYIKHRKLRVFMLSNVKHNPNGRTKHSQQLYPACPDYQV</sequence>
<organism evidence="1 2">
    <name type="scientific">Glossina austeni</name>
    <name type="common">Savannah tsetse fly</name>
    <dbReference type="NCBI Taxonomy" id="7395"/>
    <lineage>
        <taxon>Eukaryota</taxon>
        <taxon>Metazoa</taxon>
        <taxon>Ecdysozoa</taxon>
        <taxon>Arthropoda</taxon>
        <taxon>Hexapoda</taxon>
        <taxon>Insecta</taxon>
        <taxon>Pterygota</taxon>
        <taxon>Neoptera</taxon>
        <taxon>Endopterygota</taxon>
        <taxon>Diptera</taxon>
        <taxon>Brachycera</taxon>
        <taxon>Muscomorpha</taxon>
        <taxon>Hippoboscoidea</taxon>
        <taxon>Glossinidae</taxon>
        <taxon>Glossina</taxon>
    </lineage>
</organism>
<keyword evidence="2" id="KW-1185">Reference proteome</keyword>
<dbReference type="EnsemblMetazoa" id="GAUT001433-RA">
    <property type="protein sequence ID" value="GAUT001433-PA"/>
    <property type="gene ID" value="GAUT001433"/>
</dbReference>